<feature type="chain" id="PRO_5006014851" evidence="2">
    <location>
        <begin position="22"/>
        <end position="118"/>
    </location>
</feature>
<protein>
    <submittedName>
        <fullName evidence="3">Os08g0403733 protein</fullName>
    </submittedName>
</protein>
<keyword evidence="4" id="KW-1185">Reference proteome</keyword>
<feature type="region of interest" description="Disordered" evidence="1">
    <location>
        <begin position="74"/>
        <end position="118"/>
    </location>
</feature>
<dbReference type="Gramene" id="Os08t0403733-01">
    <property type="protein sequence ID" value="Os08t0403733-01"/>
    <property type="gene ID" value="Os08g0403733"/>
</dbReference>
<evidence type="ECO:0000256" key="2">
    <source>
        <dbReference type="SAM" id="SignalP"/>
    </source>
</evidence>
<reference evidence="3 4" key="2">
    <citation type="journal article" date="2013" name="Plant Cell Physiol.">
        <title>Rice Annotation Project Database (RAP-DB): an integrative and interactive database for rice genomics.</title>
        <authorList>
            <person name="Sakai H."/>
            <person name="Lee S.S."/>
            <person name="Tanaka T."/>
            <person name="Numa H."/>
            <person name="Kim J."/>
            <person name="Kawahara Y."/>
            <person name="Wakimoto H."/>
            <person name="Yang C.C."/>
            <person name="Iwamoto M."/>
            <person name="Abe T."/>
            <person name="Yamada Y."/>
            <person name="Muto A."/>
            <person name="Inokuchi H."/>
            <person name="Ikemura T."/>
            <person name="Matsumoto T."/>
            <person name="Sasaki T."/>
            <person name="Itoh T."/>
        </authorList>
    </citation>
    <scope>NUCLEOTIDE SEQUENCE [LARGE SCALE GENOMIC DNA]</scope>
    <source>
        <strain evidence="4">cv. Nipponbare</strain>
    </source>
</reference>
<evidence type="ECO:0000313" key="3">
    <source>
        <dbReference type="EMBL" id="BAT05354.1"/>
    </source>
</evidence>
<feature type="compositionally biased region" description="Basic residues" evidence="1">
    <location>
        <begin position="78"/>
        <end position="90"/>
    </location>
</feature>
<feature type="signal peptide" evidence="2">
    <location>
        <begin position="1"/>
        <end position="21"/>
    </location>
</feature>
<dbReference type="PaxDb" id="39947-A0A0N7KPU0"/>
<reference evidence="4" key="1">
    <citation type="journal article" date="2005" name="Nature">
        <title>The map-based sequence of the rice genome.</title>
        <authorList>
            <consortium name="International rice genome sequencing project (IRGSP)"/>
            <person name="Matsumoto T."/>
            <person name="Wu J."/>
            <person name="Kanamori H."/>
            <person name="Katayose Y."/>
            <person name="Fujisawa M."/>
            <person name="Namiki N."/>
            <person name="Mizuno H."/>
            <person name="Yamamoto K."/>
            <person name="Antonio B.A."/>
            <person name="Baba T."/>
            <person name="Sakata K."/>
            <person name="Nagamura Y."/>
            <person name="Aoki H."/>
            <person name="Arikawa K."/>
            <person name="Arita K."/>
            <person name="Bito T."/>
            <person name="Chiden Y."/>
            <person name="Fujitsuka N."/>
            <person name="Fukunaka R."/>
            <person name="Hamada M."/>
            <person name="Harada C."/>
            <person name="Hayashi A."/>
            <person name="Hijishita S."/>
            <person name="Honda M."/>
            <person name="Hosokawa S."/>
            <person name="Ichikawa Y."/>
            <person name="Idonuma A."/>
            <person name="Iijima M."/>
            <person name="Ikeda M."/>
            <person name="Ikeno M."/>
            <person name="Ito K."/>
            <person name="Ito S."/>
            <person name="Ito T."/>
            <person name="Ito Y."/>
            <person name="Ito Y."/>
            <person name="Iwabuchi A."/>
            <person name="Kamiya K."/>
            <person name="Karasawa W."/>
            <person name="Kurita K."/>
            <person name="Katagiri S."/>
            <person name="Kikuta A."/>
            <person name="Kobayashi H."/>
            <person name="Kobayashi N."/>
            <person name="Machita K."/>
            <person name="Maehara T."/>
            <person name="Masukawa M."/>
            <person name="Mizubayashi T."/>
            <person name="Mukai Y."/>
            <person name="Nagasaki H."/>
            <person name="Nagata Y."/>
            <person name="Naito S."/>
            <person name="Nakashima M."/>
            <person name="Nakama Y."/>
            <person name="Nakamichi Y."/>
            <person name="Nakamura M."/>
            <person name="Meguro A."/>
            <person name="Negishi M."/>
            <person name="Ohta I."/>
            <person name="Ohta T."/>
            <person name="Okamoto M."/>
            <person name="Ono N."/>
            <person name="Saji S."/>
            <person name="Sakaguchi M."/>
            <person name="Sakai K."/>
            <person name="Shibata M."/>
            <person name="Shimokawa T."/>
            <person name="Song J."/>
            <person name="Takazaki Y."/>
            <person name="Terasawa K."/>
            <person name="Tsugane M."/>
            <person name="Tsuji K."/>
            <person name="Ueda S."/>
            <person name="Waki K."/>
            <person name="Yamagata H."/>
            <person name="Yamamoto M."/>
            <person name="Yamamoto S."/>
            <person name="Yamane H."/>
            <person name="Yoshiki S."/>
            <person name="Yoshihara R."/>
            <person name="Yukawa K."/>
            <person name="Zhong H."/>
            <person name="Yano M."/>
            <person name="Yuan Q."/>
            <person name="Ouyang S."/>
            <person name="Liu J."/>
            <person name="Jones K.M."/>
            <person name="Gansberger K."/>
            <person name="Moffat K."/>
            <person name="Hill J."/>
            <person name="Bera J."/>
            <person name="Fadrosh D."/>
            <person name="Jin S."/>
            <person name="Johri S."/>
            <person name="Kim M."/>
            <person name="Overton L."/>
            <person name="Reardon M."/>
            <person name="Tsitrin T."/>
            <person name="Vuong H."/>
            <person name="Weaver B."/>
            <person name="Ciecko A."/>
            <person name="Tallon L."/>
            <person name="Jackson J."/>
            <person name="Pai G."/>
            <person name="Aken S.V."/>
            <person name="Utterback T."/>
            <person name="Reidmuller S."/>
            <person name="Feldblyum T."/>
            <person name="Hsiao J."/>
            <person name="Zismann V."/>
            <person name="Iobst S."/>
            <person name="de Vazeille A.R."/>
            <person name="Buell C.R."/>
            <person name="Ying K."/>
            <person name="Li Y."/>
            <person name="Lu T."/>
            <person name="Huang Y."/>
            <person name="Zhao Q."/>
            <person name="Feng Q."/>
            <person name="Zhang L."/>
            <person name="Zhu J."/>
            <person name="Weng Q."/>
            <person name="Mu J."/>
            <person name="Lu Y."/>
            <person name="Fan D."/>
            <person name="Liu Y."/>
            <person name="Guan J."/>
            <person name="Zhang Y."/>
            <person name="Yu S."/>
            <person name="Liu X."/>
            <person name="Zhang Y."/>
            <person name="Hong G."/>
            <person name="Han B."/>
            <person name="Choisne N."/>
            <person name="Demange N."/>
            <person name="Orjeda G."/>
            <person name="Samain S."/>
            <person name="Cattolico L."/>
            <person name="Pelletier E."/>
            <person name="Couloux A."/>
            <person name="Segurens B."/>
            <person name="Wincker P."/>
            <person name="D'Hont A."/>
            <person name="Scarpelli C."/>
            <person name="Weissenbach J."/>
            <person name="Salanoubat M."/>
            <person name="Quetier F."/>
            <person name="Yu Y."/>
            <person name="Kim H.R."/>
            <person name="Rambo T."/>
            <person name="Currie J."/>
            <person name="Collura K."/>
            <person name="Luo M."/>
            <person name="Yang T."/>
            <person name="Ammiraju J.S.S."/>
            <person name="Engler F."/>
            <person name="Soderlund C."/>
            <person name="Wing R.A."/>
            <person name="Palmer L.E."/>
            <person name="de la Bastide M."/>
            <person name="Spiegel L."/>
            <person name="Nascimento L."/>
            <person name="Zutavern T."/>
            <person name="O'Shaughnessy A."/>
            <person name="Dike S."/>
            <person name="Dedhia N."/>
            <person name="Preston R."/>
            <person name="Balija V."/>
            <person name="McCombie W.R."/>
            <person name="Chow T."/>
            <person name="Chen H."/>
            <person name="Chung M."/>
            <person name="Chen C."/>
            <person name="Shaw J."/>
            <person name="Wu H."/>
            <person name="Hsiao K."/>
            <person name="Chao Y."/>
            <person name="Chu M."/>
            <person name="Cheng C."/>
            <person name="Hour A."/>
            <person name="Lee P."/>
            <person name="Lin S."/>
            <person name="Lin Y."/>
            <person name="Liou J."/>
            <person name="Liu S."/>
            <person name="Hsing Y."/>
            <person name="Raghuvanshi S."/>
            <person name="Mohanty A."/>
            <person name="Bharti A.K."/>
            <person name="Gaur A."/>
            <person name="Gupta V."/>
            <person name="Kumar D."/>
            <person name="Ravi V."/>
            <person name="Vij S."/>
            <person name="Kapur A."/>
            <person name="Khurana P."/>
            <person name="Khurana P."/>
            <person name="Khurana J.P."/>
            <person name="Tyagi A.K."/>
            <person name="Gaikwad K."/>
            <person name="Singh A."/>
            <person name="Dalal V."/>
            <person name="Srivastava S."/>
            <person name="Dixit A."/>
            <person name="Pal A.K."/>
            <person name="Ghazi I.A."/>
            <person name="Yadav M."/>
            <person name="Pandit A."/>
            <person name="Bhargava A."/>
            <person name="Sureshbabu K."/>
            <person name="Batra K."/>
            <person name="Sharma T.R."/>
            <person name="Mohapatra T."/>
            <person name="Singh N.K."/>
            <person name="Messing J."/>
            <person name="Nelson A.B."/>
            <person name="Fuks G."/>
            <person name="Kavchok S."/>
            <person name="Keizer G."/>
            <person name="Linton E."/>
            <person name="Llaca V."/>
            <person name="Song R."/>
            <person name="Tanyolac B."/>
            <person name="Young S."/>
            <person name="Ho-Il K."/>
            <person name="Hahn J.H."/>
            <person name="Sangsakoo G."/>
            <person name="Vanavichit A."/>
            <person name="de Mattos Luiz.A.T."/>
            <person name="Zimmer P.D."/>
            <person name="Malone G."/>
            <person name="Dellagostin O."/>
            <person name="de Oliveira A.C."/>
            <person name="Bevan M."/>
            <person name="Bancroft I."/>
            <person name="Minx P."/>
            <person name="Cordum H."/>
            <person name="Wilson R."/>
            <person name="Cheng Z."/>
            <person name="Jin W."/>
            <person name="Jiang J."/>
            <person name="Leong S.A."/>
            <person name="Iwama H."/>
            <person name="Gojobori T."/>
            <person name="Itoh T."/>
            <person name="Niimura Y."/>
            <person name="Fujii Y."/>
            <person name="Habara T."/>
            <person name="Sakai H."/>
            <person name="Sato Y."/>
            <person name="Wilson G."/>
            <person name="Kumar K."/>
            <person name="McCouch S."/>
            <person name="Juretic N."/>
            <person name="Hoen D."/>
            <person name="Wright S."/>
            <person name="Bruskiewich R."/>
            <person name="Bureau T."/>
            <person name="Miyao A."/>
            <person name="Hirochika H."/>
            <person name="Nishikawa T."/>
            <person name="Kadowaki K."/>
            <person name="Sugiura M."/>
            <person name="Burr B."/>
            <person name="Sasaki T."/>
        </authorList>
    </citation>
    <scope>NUCLEOTIDE SEQUENCE [LARGE SCALE GENOMIC DNA]</scope>
    <source>
        <strain evidence="4">cv. Nipponbare</strain>
    </source>
</reference>
<evidence type="ECO:0000256" key="1">
    <source>
        <dbReference type="SAM" id="MobiDB-lite"/>
    </source>
</evidence>
<sequence length="118" mass="13535">MWYRLEGFFLFFSSFFHYSFAICPNHLISNIHSTQQYSSFKSFTAIVHPRIIHNNNTYQIIHSTQIVSINTQIESHIKEKKKKRKNRRQRQAPPPATALAAARPPPSSDPAAAGRLPS</sequence>
<accession>A0A0N7KPU0</accession>
<dbReference type="AlphaFoldDB" id="A0A0N7KPU0"/>
<feature type="compositionally biased region" description="Low complexity" evidence="1">
    <location>
        <begin position="109"/>
        <end position="118"/>
    </location>
</feature>
<organism evidence="3 4">
    <name type="scientific">Oryza sativa subsp. japonica</name>
    <name type="common">Rice</name>
    <dbReference type="NCBI Taxonomy" id="39947"/>
    <lineage>
        <taxon>Eukaryota</taxon>
        <taxon>Viridiplantae</taxon>
        <taxon>Streptophyta</taxon>
        <taxon>Embryophyta</taxon>
        <taxon>Tracheophyta</taxon>
        <taxon>Spermatophyta</taxon>
        <taxon>Magnoliopsida</taxon>
        <taxon>Liliopsida</taxon>
        <taxon>Poales</taxon>
        <taxon>Poaceae</taxon>
        <taxon>BOP clade</taxon>
        <taxon>Oryzoideae</taxon>
        <taxon>Oryzeae</taxon>
        <taxon>Oryzinae</taxon>
        <taxon>Oryza</taxon>
        <taxon>Oryza sativa</taxon>
    </lineage>
</organism>
<name>A0A0N7KPU0_ORYSJ</name>
<proteinExistence type="predicted"/>
<evidence type="ECO:0000313" key="4">
    <source>
        <dbReference type="Proteomes" id="UP000059680"/>
    </source>
</evidence>
<dbReference type="Proteomes" id="UP000059680">
    <property type="component" value="Chromosome 8"/>
</dbReference>
<reference evidence="3 4" key="3">
    <citation type="journal article" date="2013" name="Rice">
        <title>Improvement of the Oryza sativa Nipponbare reference genome using next generation sequence and optical map data.</title>
        <authorList>
            <person name="Kawahara Y."/>
            <person name="de la Bastide M."/>
            <person name="Hamilton J.P."/>
            <person name="Kanamori H."/>
            <person name="McCombie W.R."/>
            <person name="Ouyang S."/>
            <person name="Schwartz D.C."/>
            <person name="Tanaka T."/>
            <person name="Wu J."/>
            <person name="Zhou S."/>
            <person name="Childs K.L."/>
            <person name="Davidson R.M."/>
            <person name="Lin H."/>
            <person name="Quesada-Ocampo L."/>
            <person name="Vaillancourt B."/>
            <person name="Sakai H."/>
            <person name="Lee S.S."/>
            <person name="Kim J."/>
            <person name="Numa H."/>
            <person name="Itoh T."/>
            <person name="Buell C.R."/>
            <person name="Matsumoto T."/>
        </authorList>
    </citation>
    <scope>NUCLEOTIDE SEQUENCE [LARGE SCALE GENOMIC DNA]</scope>
    <source>
        <strain evidence="4">cv. Nipponbare</strain>
    </source>
</reference>
<dbReference type="EMBL" id="AP014964">
    <property type="protein sequence ID" value="BAT05354.1"/>
    <property type="molecule type" value="Genomic_DNA"/>
</dbReference>
<keyword evidence="2" id="KW-0732">Signal</keyword>
<feature type="non-terminal residue" evidence="3">
    <location>
        <position position="118"/>
    </location>
</feature>
<dbReference type="InParanoid" id="A0A0N7KPU0"/>
<gene>
    <name evidence="3" type="ordered locus">Os08g0403733</name>
    <name evidence="3" type="ORF">OSNPB_080403733</name>
</gene>